<dbReference type="Proteomes" id="UP001500902">
    <property type="component" value="Unassembled WGS sequence"/>
</dbReference>
<name>A0ABP7CKE8_9ACTN</name>
<keyword evidence="2" id="KW-1185">Reference proteome</keyword>
<comment type="caution">
    <text evidence="1">The sequence shown here is derived from an EMBL/GenBank/DDBJ whole genome shotgun (WGS) entry which is preliminary data.</text>
</comment>
<evidence type="ECO:0000313" key="1">
    <source>
        <dbReference type="EMBL" id="GAA3690647.1"/>
    </source>
</evidence>
<reference evidence="2" key="1">
    <citation type="journal article" date="2019" name="Int. J. Syst. Evol. Microbiol.">
        <title>The Global Catalogue of Microorganisms (GCM) 10K type strain sequencing project: providing services to taxonomists for standard genome sequencing and annotation.</title>
        <authorList>
            <consortium name="The Broad Institute Genomics Platform"/>
            <consortium name="The Broad Institute Genome Sequencing Center for Infectious Disease"/>
            <person name="Wu L."/>
            <person name="Ma J."/>
        </authorList>
    </citation>
    <scope>NUCLEOTIDE SEQUENCE [LARGE SCALE GENOMIC DNA]</scope>
    <source>
        <strain evidence="2">JCM 16904</strain>
    </source>
</reference>
<proteinExistence type="predicted"/>
<evidence type="ECO:0000313" key="2">
    <source>
        <dbReference type="Proteomes" id="UP001500902"/>
    </source>
</evidence>
<protein>
    <submittedName>
        <fullName evidence="1">Uncharacterized protein</fullName>
    </submittedName>
</protein>
<accession>A0ABP7CKE8</accession>
<dbReference type="EMBL" id="BAAAZP010000118">
    <property type="protein sequence ID" value="GAA3690647.1"/>
    <property type="molecule type" value="Genomic_DNA"/>
</dbReference>
<sequence length="409" mass="43823">MPDAPLLHYSTSTAPLQAGTPDKPAANTIDITVSSPAGQKIYCKKLDIAVPISAPDDGGAYFTENPQSSITGKWSVASAQVENGRKLGLDPATNYHHVIFQAPPVPGLDLIDQPLKISITGNIAAAPGSELTCPTTETSGTTSGKYTPKSPQDLTWETAEPVFYLHNFLASAPDRPTIPRTKFKAGDEILLTWESNGSEFQLYDGVGATLYEGPATSYTISGSTIVSDTTVTLRASVTTGFEASDRYATITVTITNPTLDDLKVTNKLTTTGSNGLIVNGELIAASNVYAQANLQVNDDATVSGDLTVNGKTNLETLFGMPIQLDPEVSENGQTEEITTEEDGLLIVQNSSNDESDTMIHIMENGKYVLYGLLIGGGRGALTLPLRKGQTWRLLHWFRGKGDIYWTTFR</sequence>
<gene>
    <name evidence="1" type="ORF">GCM10022224_065130</name>
</gene>
<dbReference type="RefSeq" id="WP_344886618.1">
    <property type="nucleotide sequence ID" value="NZ_BAAAZP010000118.1"/>
</dbReference>
<organism evidence="1 2">
    <name type="scientific">Nonomuraea antimicrobica</name>
    <dbReference type="NCBI Taxonomy" id="561173"/>
    <lineage>
        <taxon>Bacteria</taxon>
        <taxon>Bacillati</taxon>
        <taxon>Actinomycetota</taxon>
        <taxon>Actinomycetes</taxon>
        <taxon>Streptosporangiales</taxon>
        <taxon>Streptosporangiaceae</taxon>
        <taxon>Nonomuraea</taxon>
    </lineage>
</organism>